<reference evidence="3" key="1">
    <citation type="submission" date="2019-06" db="EMBL/GenBank/DDBJ databases">
        <title>Gordonia isolated from sludge of a wastewater treatment plant.</title>
        <authorList>
            <person name="Tamura T."/>
            <person name="Aoyama K."/>
            <person name="Kang Y."/>
            <person name="Saito S."/>
            <person name="Akiyama N."/>
            <person name="Yazawa K."/>
            <person name="Gonoi T."/>
            <person name="Mikami Y."/>
        </authorList>
    </citation>
    <scope>NUCLEOTIDE SEQUENCE [LARGE SCALE GENOMIC DNA]</scope>
    <source>
        <strain evidence="3">NBRC 107697</strain>
    </source>
</reference>
<evidence type="ECO:0000313" key="3">
    <source>
        <dbReference type="Proteomes" id="UP000444980"/>
    </source>
</evidence>
<dbReference type="AlphaFoldDB" id="A0A7M4BQ31"/>
<gene>
    <name evidence="2" type="ORF">nbrc107697_00310</name>
</gene>
<dbReference type="RefSeq" id="WP_161925525.1">
    <property type="nucleotide sequence ID" value="NZ_BJOU01000001.1"/>
</dbReference>
<feature type="signal peptide" evidence="1">
    <location>
        <begin position="1"/>
        <end position="36"/>
    </location>
</feature>
<name>A0A7M4BQ31_9ACTN</name>
<evidence type="ECO:0000256" key="1">
    <source>
        <dbReference type="SAM" id="SignalP"/>
    </source>
</evidence>
<keyword evidence="1" id="KW-0732">Signal</keyword>
<keyword evidence="3" id="KW-1185">Reference proteome</keyword>
<feature type="chain" id="PRO_5029664747" description="Secreted protein" evidence="1">
    <location>
        <begin position="37"/>
        <end position="148"/>
    </location>
</feature>
<dbReference type="EMBL" id="BJOU01000001">
    <property type="protein sequence ID" value="GED95992.1"/>
    <property type="molecule type" value="Genomic_DNA"/>
</dbReference>
<comment type="caution">
    <text evidence="2">The sequence shown here is derived from an EMBL/GenBank/DDBJ whole genome shotgun (WGS) entry which is preliminary data.</text>
</comment>
<evidence type="ECO:0008006" key="4">
    <source>
        <dbReference type="Google" id="ProtNLM"/>
    </source>
</evidence>
<evidence type="ECO:0000313" key="2">
    <source>
        <dbReference type="EMBL" id="GED95992.1"/>
    </source>
</evidence>
<accession>A0A7M4BQ31</accession>
<protein>
    <recommendedName>
        <fullName evidence="4">Secreted protein</fullName>
    </recommendedName>
</protein>
<dbReference type="Proteomes" id="UP000444980">
    <property type="component" value="Unassembled WGS sequence"/>
</dbReference>
<sequence>MKTATPLTVVSFPTLIAPALIITALTITAPAPDAVAAPQPPGVKALEVGTTSGTGVYGMGCEYGAFATVGANAGWVTFTEESASGGDKIVLGKVRPRHTDHIAAIEWTPKKPGLRRVTAVQQGSTRVATTPILRAGPSFHLGPFCFGI</sequence>
<proteinExistence type="predicted"/>
<organism evidence="2 3">
    <name type="scientific">Gordonia crocea</name>
    <dbReference type="NCBI Taxonomy" id="589162"/>
    <lineage>
        <taxon>Bacteria</taxon>
        <taxon>Bacillati</taxon>
        <taxon>Actinomycetota</taxon>
        <taxon>Actinomycetes</taxon>
        <taxon>Mycobacteriales</taxon>
        <taxon>Gordoniaceae</taxon>
        <taxon>Gordonia</taxon>
    </lineage>
</organism>